<name>A0ABD5Y9B8_9EURY</name>
<dbReference type="AlphaFoldDB" id="A0ABD5Y9B8"/>
<proteinExistence type="predicted"/>
<gene>
    <name evidence="1" type="ORF">ACFQMA_20030</name>
</gene>
<evidence type="ECO:0000313" key="2">
    <source>
        <dbReference type="Proteomes" id="UP001596432"/>
    </source>
</evidence>
<dbReference type="RefSeq" id="WP_274323186.1">
    <property type="nucleotide sequence ID" value="NZ_CP118158.1"/>
</dbReference>
<reference evidence="1 2" key="1">
    <citation type="journal article" date="2019" name="Int. J. Syst. Evol. Microbiol.">
        <title>The Global Catalogue of Microorganisms (GCM) 10K type strain sequencing project: providing services to taxonomists for standard genome sequencing and annotation.</title>
        <authorList>
            <consortium name="The Broad Institute Genomics Platform"/>
            <consortium name="The Broad Institute Genome Sequencing Center for Infectious Disease"/>
            <person name="Wu L."/>
            <person name="Ma J."/>
        </authorList>
    </citation>
    <scope>NUCLEOTIDE SEQUENCE [LARGE SCALE GENOMIC DNA]</scope>
    <source>
        <strain evidence="1 2">XZYJT29</strain>
    </source>
</reference>
<evidence type="ECO:0000313" key="1">
    <source>
        <dbReference type="EMBL" id="MFC7142112.1"/>
    </source>
</evidence>
<organism evidence="1 2">
    <name type="scientific">Halosimplex aquaticum</name>
    <dbReference type="NCBI Taxonomy" id="3026162"/>
    <lineage>
        <taxon>Archaea</taxon>
        <taxon>Methanobacteriati</taxon>
        <taxon>Methanobacteriota</taxon>
        <taxon>Stenosarchaea group</taxon>
        <taxon>Halobacteria</taxon>
        <taxon>Halobacteriales</taxon>
        <taxon>Haloarculaceae</taxon>
        <taxon>Halosimplex</taxon>
    </lineage>
</organism>
<protein>
    <submittedName>
        <fullName evidence="1">Uncharacterized protein</fullName>
    </submittedName>
</protein>
<accession>A0ABD5Y9B8</accession>
<sequence length="140" mass="15596">MTEGYEPAEVPCYEDQATRDAEYERAEREGTPFFAVERYEEGYAVTYDLLPAGSELSRPARKELDERLTRELEDLVGDPAVPTREAGKSVGASLGSISLFEREETARRVAAVVSRFVLDESNWVEATPPEGSTGAQFREN</sequence>
<dbReference type="EMBL" id="JBHTAS010000001">
    <property type="protein sequence ID" value="MFC7142112.1"/>
    <property type="molecule type" value="Genomic_DNA"/>
</dbReference>
<keyword evidence="2" id="KW-1185">Reference proteome</keyword>
<dbReference type="Proteomes" id="UP001596432">
    <property type="component" value="Unassembled WGS sequence"/>
</dbReference>
<dbReference type="GeneID" id="78822446"/>
<comment type="caution">
    <text evidence="1">The sequence shown here is derived from an EMBL/GenBank/DDBJ whole genome shotgun (WGS) entry which is preliminary data.</text>
</comment>